<dbReference type="Proteomes" id="UP000178851">
    <property type="component" value="Unassembled WGS sequence"/>
</dbReference>
<feature type="domain" description="Alanyl-transfer RNA synthetases family profile" evidence="10">
    <location>
        <begin position="1"/>
        <end position="582"/>
    </location>
</feature>
<evidence type="ECO:0000256" key="7">
    <source>
        <dbReference type="ARBA" id="ARBA00022884"/>
    </source>
</evidence>
<dbReference type="EC" id="6.1.1.7" evidence="2"/>
<evidence type="ECO:0000259" key="10">
    <source>
        <dbReference type="PROSITE" id="PS50860"/>
    </source>
</evidence>
<dbReference type="Pfam" id="PF07973">
    <property type="entry name" value="tRNA_SAD"/>
    <property type="match status" value="1"/>
</dbReference>
<reference evidence="11 12" key="1">
    <citation type="journal article" date="2016" name="Nat. Commun.">
        <title>Thousands of microbial genomes shed light on interconnected biogeochemical processes in an aquifer system.</title>
        <authorList>
            <person name="Anantharaman K."/>
            <person name="Brown C.T."/>
            <person name="Hug L.A."/>
            <person name="Sharon I."/>
            <person name="Castelle C.J."/>
            <person name="Probst A.J."/>
            <person name="Thomas B.C."/>
            <person name="Singh A."/>
            <person name="Wilkins M.J."/>
            <person name="Karaoz U."/>
            <person name="Brodie E.L."/>
            <person name="Williams K.H."/>
            <person name="Hubbard S.S."/>
            <person name="Banfield J.F."/>
        </authorList>
    </citation>
    <scope>NUCLEOTIDE SEQUENCE [LARGE SCALE GENOMIC DNA]</scope>
</reference>
<dbReference type="SUPFAM" id="SSF101353">
    <property type="entry name" value="Putative anticodon-binding domain of alanyl-tRNA synthetase (AlaRS)"/>
    <property type="match status" value="1"/>
</dbReference>
<proteinExistence type="inferred from homology"/>
<dbReference type="GO" id="GO:0005829">
    <property type="term" value="C:cytosol"/>
    <property type="evidence" value="ECO:0007669"/>
    <property type="project" value="TreeGrafter"/>
</dbReference>
<dbReference type="InterPro" id="IPR018164">
    <property type="entry name" value="Ala-tRNA-synth_IIc_N"/>
</dbReference>
<dbReference type="InterPro" id="IPR045864">
    <property type="entry name" value="aa-tRNA-synth_II/BPL/LPL"/>
</dbReference>
<evidence type="ECO:0000313" key="12">
    <source>
        <dbReference type="Proteomes" id="UP000178851"/>
    </source>
</evidence>
<evidence type="ECO:0000313" key="11">
    <source>
        <dbReference type="EMBL" id="OGM26037.1"/>
    </source>
</evidence>
<dbReference type="AlphaFoldDB" id="A0A1F7YFD3"/>
<dbReference type="SUPFAM" id="SSF55186">
    <property type="entry name" value="ThrRS/AlaRS common domain"/>
    <property type="match status" value="1"/>
</dbReference>
<dbReference type="GO" id="GO:0002161">
    <property type="term" value="F:aminoacyl-tRNA deacylase activity"/>
    <property type="evidence" value="ECO:0007669"/>
    <property type="project" value="TreeGrafter"/>
</dbReference>
<sequence>MTSNEIRKKFIAFFVKRGHIEIPPAPLVLENDPTTLFTSSGMQPLVPYLMGQPHPSGKRLVNSQPAIRTVDIDQVGDNRHLTLFEMLGNWSLGDPARSASHSDAGGYFKKEQLCWFWELLTKELFLPKEKLWVSVFEGAKRVPRDENSAAIWKEIGVPPERIFYYGVEKNWWSRSGTPDQMPLGEIGGPDSEVFFEFSEVEHNLKFGKNCHPNCDCGRFVEIGNSVFIQYIKEKDGSLKELPQKNVDFGGGLERISAVVQQTPDIYKTDLYKNCLEEIEKISSWKYEKNIPSFRIIADHMRAANALISEGVVPGNKLQGYVLRRLIRRSALKIRNLKGDLKSSDLNFDFVDKNKSMIEEEVQKFLKTLDRGLKLLGKTSPFDLFQTYGFPPELTKELYKEKGLKFDESEFKKEFEKHKELSRTAASGMFKGGLVDHSEEVTKLHTATHLLHSALRKILGNHVQQKGSNITSERLRFDFTHPQKMTEEEIEKVESLVNEKIKEDLKVEHNEMPKQKALKEGALAFFPERYPEVTSVYSIGDFSKEICGGPHVLHTGLVGRVRIIKEEALGSGIRRIYASIRKS</sequence>
<dbReference type="InterPro" id="IPR018163">
    <property type="entry name" value="Thr/Ala-tRNA-synth_IIc_edit"/>
</dbReference>
<comment type="similarity">
    <text evidence="1">Belongs to the class-II aminoacyl-tRNA synthetase family.</text>
</comment>
<dbReference type="EMBL" id="MGGI01000017">
    <property type="protein sequence ID" value="OGM26037.1"/>
    <property type="molecule type" value="Genomic_DNA"/>
</dbReference>
<dbReference type="GO" id="GO:0006419">
    <property type="term" value="P:alanyl-tRNA aminoacylation"/>
    <property type="evidence" value="ECO:0007669"/>
    <property type="project" value="InterPro"/>
</dbReference>
<keyword evidence="8" id="KW-0648">Protein biosynthesis</keyword>
<dbReference type="GO" id="GO:0004813">
    <property type="term" value="F:alanine-tRNA ligase activity"/>
    <property type="evidence" value="ECO:0007669"/>
    <property type="project" value="UniProtKB-EC"/>
</dbReference>
<dbReference type="Pfam" id="PF01411">
    <property type="entry name" value="tRNA-synt_2c"/>
    <property type="match status" value="1"/>
</dbReference>
<evidence type="ECO:0000256" key="4">
    <source>
        <dbReference type="ARBA" id="ARBA00022598"/>
    </source>
</evidence>
<evidence type="ECO:0000256" key="8">
    <source>
        <dbReference type="ARBA" id="ARBA00022917"/>
    </source>
</evidence>
<dbReference type="SMART" id="SM00863">
    <property type="entry name" value="tRNA_SAD"/>
    <property type="match status" value="1"/>
</dbReference>
<keyword evidence="7" id="KW-0694">RNA-binding</keyword>
<evidence type="ECO:0000256" key="2">
    <source>
        <dbReference type="ARBA" id="ARBA00013168"/>
    </source>
</evidence>
<dbReference type="Gene3D" id="3.30.980.10">
    <property type="entry name" value="Threonyl-trna Synthetase, Chain A, domain 2"/>
    <property type="match status" value="1"/>
</dbReference>
<name>A0A1F7YFD3_9BACT</name>
<keyword evidence="5" id="KW-0547">Nucleotide-binding</keyword>
<gene>
    <name evidence="11" type="ORF">A2627_05425</name>
</gene>
<dbReference type="GO" id="GO:0000049">
    <property type="term" value="F:tRNA binding"/>
    <property type="evidence" value="ECO:0007669"/>
    <property type="project" value="UniProtKB-KW"/>
</dbReference>
<dbReference type="Gene3D" id="3.30.930.10">
    <property type="entry name" value="Bira Bifunctional Protein, Domain 2"/>
    <property type="match status" value="1"/>
</dbReference>
<keyword evidence="4" id="KW-0436">Ligase</keyword>
<protein>
    <recommendedName>
        <fullName evidence="2">alanine--tRNA ligase</fullName>
        <ecNumber evidence="2">6.1.1.7</ecNumber>
    </recommendedName>
</protein>
<evidence type="ECO:0000256" key="9">
    <source>
        <dbReference type="ARBA" id="ARBA00023146"/>
    </source>
</evidence>
<evidence type="ECO:0000256" key="6">
    <source>
        <dbReference type="ARBA" id="ARBA00022840"/>
    </source>
</evidence>
<organism evidence="11 12">
    <name type="scientific">Candidatus Woesebacteria bacterium RIFCSPHIGHO2_01_FULL_39_28</name>
    <dbReference type="NCBI Taxonomy" id="1802496"/>
    <lineage>
        <taxon>Bacteria</taxon>
        <taxon>Candidatus Woeseibacteriota</taxon>
    </lineage>
</organism>
<dbReference type="GO" id="GO:0005524">
    <property type="term" value="F:ATP binding"/>
    <property type="evidence" value="ECO:0007669"/>
    <property type="project" value="UniProtKB-KW"/>
</dbReference>
<dbReference type="InterPro" id="IPR018162">
    <property type="entry name" value="Ala-tRNA-ligase_IIc_anticod-bd"/>
</dbReference>
<dbReference type="PROSITE" id="PS50860">
    <property type="entry name" value="AA_TRNA_LIGASE_II_ALA"/>
    <property type="match status" value="1"/>
</dbReference>
<accession>A0A1F7YFD3</accession>
<dbReference type="PANTHER" id="PTHR11777:SF9">
    <property type="entry name" value="ALANINE--TRNA LIGASE, CYTOPLASMIC"/>
    <property type="match status" value="1"/>
</dbReference>
<evidence type="ECO:0000256" key="1">
    <source>
        <dbReference type="ARBA" id="ARBA00008226"/>
    </source>
</evidence>
<dbReference type="InterPro" id="IPR050058">
    <property type="entry name" value="Ala-tRNA_ligase"/>
</dbReference>
<dbReference type="FunFam" id="3.30.980.10:FF:000004">
    <property type="entry name" value="Alanine--tRNA ligase, cytoplasmic"/>
    <property type="match status" value="1"/>
</dbReference>
<dbReference type="InterPro" id="IPR012947">
    <property type="entry name" value="tRNA_SAD"/>
</dbReference>
<dbReference type="Gene3D" id="3.30.54.20">
    <property type="match status" value="1"/>
</dbReference>
<dbReference type="PANTHER" id="PTHR11777">
    <property type="entry name" value="ALANYL-TRNA SYNTHETASE"/>
    <property type="match status" value="1"/>
</dbReference>
<keyword evidence="3" id="KW-0820">tRNA-binding</keyword>
<dbReference type="CDD" id="cd00673">
    <property type="entry name" value="AlaRS_core"/>
    <property type="match status" value="1"/>
</dbReference>
<keyword evidence="6" id="KW-0067">ATP-binding</keyword>
<evidence type="ECO:0000256" key="3">
    <source>
        <dbReference type="ARBA" id="ARBA00022555"/>
    </source>
</evidence>
<dbReference type="PRINTS" id="PR00980">
    <property type="entry name" value="TRNASYNTHALA"/>
</dbReference>
<dbReference type="NCBIfam" id="NF002436">
    <property type="entry name" value="PRK01584.1"/>
    <property type="match status" value="1"/>
</dbReference>
<comment type="caution">
    <text evidence="11">The sequence shown here is derived from an EMBL/GenBank/DDBJ whole genome shotgun (WGS) entry which is preliminary data.</text>
</comment>
<dbReference type="InterPro" id="IPR002318">
    <property type="entry name" value="Ala-tRNA-lgiase_IIc"/>
</dbReference>
<keyword evidence="9" id="KW-0030">Aminoacyl-tRNA synthetase</keyword>
<dbReference type="SUPFAM" id="SSF55681">
    <property type="entry name" value="Class II aaRS and biotin synthetases"/>
    <property type="match status" value="1"/>
</dbReference>
<dbReference type="InterPro" id="IPR018165">
    <property type="entry name" value="Ala-tRNA-synth_IIc_core"/>
</dbReference>
<evidence type="ECO:0000256" key="5">
    <source>
        <dbReference type="ARBA" id="ARBA00022741"/>
    </source>
</evidence>